<accession>A0A5W9FNJ9</accession>
<evidence type="ECO:0000313" key="2">
    <source>
        <dbReference type="EMBL" id="EBY3767508.1"/>
    </source>
</evidence>
<dbReference type="EMBL" id="AAHNXN010000048">
    <property type="protein sequence ID" value="EBY3767508.1"/>
    <property type="molecule type" value="Genomic_DNA"/>
</dbReference>
<gene>
    <name evidence="2" type="ORF">D4F32_23490</name>
</gene>
<comment type="caution">
    <text evidence="2">The sequence shown here is derived from an EMBL/GenBank/DDBJ whole genome shotgun (WGS) entry which is preliminary data.</text>
</comment>
<feature type="domain" description="DUF4435" evidence="1">
    <location>
        <begin position="44"/>
        <end position="254"/>
    </location>
</feature>
<dbReference type="Pfam" id="PF14491">
    <property type="entry name" value="DUF4435"/>
    <property type="match status" value="1"/>
</dbReference>
<organism evidence="2">
    <name type="scientific">Salmonella enterica subsp. enterica serovar Cerro</name>
    <dbReference type="NCBI Taxonomy" id="340188"/>
    <lineage>
        <taxon>Bacteria</taxon>
        <taxon>Pseudomonadati</taxon>
        <taxon>Pseudomonadota</taxon>
        <taxon>Gammaproteobacteria</taxon>
        <taxon>Enterobacterales</taxon>
        <taxon>Enterobacteriaceae</taxon>
        <taxon>Salmonella</taxon>
    </lineage>
</organism>
<name>A0A5W9FNJ9_SALET</name>
<evidence type="ECO:0000259" key="1">
    <source>
        <dbReference type="Pfam" id="PF14491"/>
    </source>
</evidence>
<dbReference type="InterPro" id="IPR029492">
    <property type="entry name" value="DUF4435"/>
</dbReference>
<sequence>MEFSNNDLLSNLLSAQSTKESLMQIVLMALSTSDKVLVFEGDTDYQVYDEWLKHECYYPNAEHLCAKGKSQIISLYKHVKSINHTDIIENSMFYVDQDYDLDSHNDDCIRTLQCYSVENYIVNEGSLVSILKDEFHLNAIKIQERERIVAQFRKDFSCFNEIAKLACKPLFIKHNIFGKTQFYKKITDVIYIEYGNVYLKADVNISLEDLYAEKDFSQLSDLFDSLSYVRSIRGKYCFEFIKKWLSSLREKINSNVIEGVLPVKKDPEQFEMRRLACATPKPSELTVMF</sequence>
<dbReference type="AlphaFoldDB" id="A0A5W9FNJ9"/>
<protein>
    <submittedName>
        <fullName evidence="2">DUF4435 domain-containing protein</fullName>
    </submittedName>
</protein>
<proteinExistence type="predicted"/>
<reference evidence="2" key="1">
    <citation type="submission" date="2018-09" db="EMBL/GenBank/DDBJ databases">
        <authorList>
            <person name="Ashton P.M."/>
            <person name="Dallman T."/>
            <person name="Nair S."/>
            <person name="De Pinna E."/>
            <person name="Peters T."/>
            <person name="Grant K."/>
        </authorList>
    </citation>
    <scope>NUCLEOTIDE SEQUENCE</scope>
    <source>
        <strain evidence="2">579255</strain>
    </source>
</reference>